<dbReference type="EMBL" id="JJLU01000029">
    <property type="protein sequence ID" value="EZJ88827.1"/>
    <property type="molecule type" value="Genomic_DNA"/>
</dbReference>
<protein>
    <submittedName>
        <fullName evidence="1">Uncharacterized protein</fullName>
    </submittedName>
</protein>
<name>A0AAN4NW78_ECOLX</name>
<gene>
    <name evidence="1" type="ORF">AC00_0866</name>
</gene>
<evidence type="ECO:0000313" key="2">
    <source>
        <dbReference type="Proteomes" id="UP000024043"/>
    </source>
</evidence>
<sequence length="37" mass="3723">MALMALAQARVGNTGSCEAMTAASVTTKCGITCCFLP</sequence>
<dbReference type="Proteomes" id="UP000024043">
    <property type="component" value="Unassembled WGS sequence"/>
</dbReference>
<accession>A0AAN4NW78</accession>
<organism evidence="1 2">
    <name type="scientific">Escherichia coli 1-250-04_S3_C1</name>
    <dbReference type="NCBI Taxonomy" id="1444135"/>
    <lineage>
        <taxon>Bacteria</taxon>
        <taxon>Pseudomonadati</taxon>
        <taxon>Pseudomonadota</taxon>
        <taxon>Gammaproteobacteria</taxon>
        <taxon>Enterobacterales</taxon>
        <taxon>Enterobacteriaceae</taxon>
        <taxon>Escherichia</taxon>
    </lineage>
</organism>
<evidence type="ECO:0000313" key="1">
    <source>
        <dbReference type="EMBL" id="EZJ88827.1"/>
    </source>
</evidence>
<proteinExistence type="predicted"/>
<reference evidence="1 2" key="1">
    <citation type="submission" date="2014-03" db="EMBL/GenBank/DDBJ databases">
        <title>Genetic Variability of E. coli after antibiotic treatment.</title>
        <authorList>
            <person name="Silbergeld E."/>
            <person name="Coles C."/>
            <person name="Seidman J.C."/>
            <person name="You Y."/>
            <person name="George J."/>
            <person name="Nadendla S."/>
            <person name="Huot H."/>
            <person name="Daugherty S.C."/>
            <person name="Nagaraj S."/>
            <person name="Ott S."/>
            <person name="Klega K."/>
            <person name="Rasko D."/>
        </authorList>
    </citation>
    <scope>NUCLEOTIDE SEQUENCE [LARGE SCALE GENOMIC DNA]</scope>
    <source>
        <strain evidence="1 2">1-250-04_S3_C1</strain>
    </source>
</reference>
<dbReference type="AlphaFoldDB" id="A0AAN4NW78"/>
<comment type="caution">
    <text evidence="1">The sequence shown here is derived from an EMBL/GenBank/DDBJ whole genome shotgun (WGS) entry which is preliminary data.</text>
</comment>